<dbReference type="PROSITE" id="PS51462">
    <property type="entry name" value="NUDIX"/>
    <property type="match status" value="1"/>
</dbReference>
<dbReference type="PROSITE" id="PS00893">
    <property type="entry name" value="NUDIX_BOX"/>
    <property type="match status" value="1"/>
</dbReference>
<dbReference type="InterPro" id="IPR000086">
    <property type="entry name" value="NUDIX_hydrolase_dom"/>
</dbReference>
<reference evidence="3" key="1">
    <citation type="submission" date="2020-02" db="EMBL/GenBank/DDBJ databases">
        <authorList>
            <person name="Palmer J.M."/>
        </authorList>
    </citation>
    <scope>NUCLEOTIDE SEQUENCE</scope>
    <source>
        <strain evidence="3">EPUS1.4</strain>
        <tissue evidence="3">Thallus</tissue>
    </source>
</reference>
<dbReference type="GO" id="GO:0019693">
    <property type="term" value="P:ribose phosphate metabolic process"/>
    <property type="evidence" value="ECO:0007669"/>
    <property type="project" value="TreeGrafter"/>
</dbReference>
<comment type="caution">
    <text evidence="3">The sequence shown here is derived from an EMBL/GenBank/DDBJ whole genome shotgun (WGS) entry which is preliminary data.</text>
</comment>
<dbReference type="PANTHER" id="PTHR11839">
    <property type="entry name" value="UDP/ADP-SUGAR PYROPHOSPHATASE"/>
    <property type="match status" value="1"/>
</dbReference>
<name>A0A8H7AWT9_9EURO</name>
<dbReference type="GO" id="GO:0005634">
    <property type="term" value="C:nucleus"/>
    <property type="evidence" value="ECO:0007669"/>
    <property type="project" value="TreeGrafter"/>
</dbReference>
<organism evidence="3 4">
    <name type="scientific">Endocarpon pusillum</name>
    <dbReference type="NCBI Taxonomy" id="364733"/>
    <lineage>
        <taxon>Eukaryota</taxon>
        <taxon>Fungi</taxon>
        <taxon>Dikarya</taxon>
        <taxon>Ascomycota</taxon>
        <taxon>Pezizomycotina</taxon>
        <taxon>Eurotiomycetes</taxon>
        <taxon>Chaetothyriomycetidae</taxon>
        <taxon>Verrucariales</taxon>
        <taxon>Verrucariaceae</taxon>
        <taxon>Endocarpon</taxon>
    </lineage>
</organism>
<evidence type="ECO:0000313" key="4">
    <source>
        <dbReference type="Proteomes" id="UP000606974"/>
    </source>
</evidence>
<keyword evidence="4" id="KW-1185">Reference proteome</keyword>
<gene>
    <name evidence="3" type="ORF">GJ744_000112</name>
</gene>
<dbReference type="FunFam" id="3.90.79.10:FF:000016">
    <property type="entry name" value="ADP-sugar pyrophosphatase isoform X1"/>
    <property type="match status" value="1"/>
</dbReference>
<proteinExistence type="predicted"/>
<feature type="domain" description="Nudix hydrolase" evidence="2">
    <location>
        <begin position="52"/>
        <end position="205"/>
    </location>
</feature>
<dbReference type="CDD" id="cd18888">
    <property type="entry name" value="NUDIX_ADPRase_Nudt5"/>
    <property type="match status" value="1"/>
</dbReference>
<dbReference type="SUPFAM" id="SSF55811">
    <property type="entry name" value="Nudix"/>
    <property type="match status" value="1"/>
</dbReference>
<evidence type="ECO:0000259" key="2">
    <source>
        <dbReference type="PROSITE" id="PS51462"/>
    </source>
</evidence>
<dbReference type="InterPro" id="IPR020084">
    <property type="entry name" value="NUDIX_hydrolase_CS"/>
</dbReference>
<dbReference type="GO" id="GO:0006753">
    <property type="term" value="P:nucleoside phosphate metabolic process"/>
    <property type="evidence" value="ECO:0007669"/>
    <property type="project" value="TreeGrafter"/>
</dbReference>
<protein>
    <recommendedName>
        <fullName evidence="2">Nudix hydrolase domain-containing protein</fullName>
    </recommendedName>
</protein>
<dbReference type="OrthoDB" id="10249920at2759"/>
<evidence type="ECO:0000256" key="1">
    <source>
        <dbReference type="ARBA" id="ARBA00022801"/>
    </source>
</evidence>
<dbReference type="EMBL" id="JAACFV010000001">
    <property type="protein sequence ID" value="KAF7514342.1"/>
    <property type="molecule type" value="Genomic_DNA"/>
</dbReference>
<dbReference type="AlphaFoldDB" id="A0A8H7AWT9"/>
<dbReference type="Pfam" id="PF00293">
    <property type="entry name" value="NUDIX"/>
    <property type="match status" value="1"/>
</dbReference>
<dbReference type="Gene3D" id="3.90.79.10">
    <property type="entry name" value="Nucleoside Triphosphate Pyrophosphohydrolase"/>
    <property type="match status" value="1"/>
</dbReference>
<dbReference type="GO" id="GO:0047631">
    <property type="term" value="F:ADP-ribose diphosphatase activity"/>
    <property type="evidence" value="ECO:0007669"/>
    <property type="project" value="TreeGrafter"/>
</dbReference>
<sequence>MQLRQSLKADLPPLEPPDEARWIRLNKITYTDPIGRSRSWESAERQTRPTTSQTDGVGVVAILHHATGPALLLQKQFRPPLNTVTVEVPSGLIDANETASQCALRELKEETGYIATIPEPTPPPPADDNNNTAESFVMHNDPGFCNTNTQMVTVQVDMTDPRNRSENLKPELEENEFIECFSLPLETLWEDLTRLERDEGVAIDARVGTLAMGMEIAKRFGLGRASKGEEEVRN</sequence>
<accession>A0A8H7AWT9</accession>
<evidence type="ECO:0000313" key="3">
    <source>
        <dbReference type="EMBL" id="KAF7514342.1"/>
    </source>
</evidence>
<dbReference type="Proteomes" id="UP000606974">
    <property type="component" value="Unassembled WGS sequence"/>
</dbReference>
<dbReference type="PANTHER" id="PTHR11839:SF1">
    <property type="entry name" value="ADP-SUGAR PYROPHOSPHATASE"/>
    <property type="match status" value="1"/>
</dbReference>
<keyword evidence="1" id="KW-0378">Hydrolase</keyword>
<dbReference type="InterPro" id="IPR015797">
    <property type="entry name" value="NUDIX_hydrolase-like_dom_sf"/>
</dbReference>
<dbReference type="GO" id="GO:0005829">
    <property type="term" value="C:cytosol"/>
    <property type="evidence" value="ECO:0007669"/>
    <property type="project" value="TreeGrafter"/>
</dbReference>